<evidence type="ECO:0000259" key="12">
    <source>
        <dbReference type="PROSITE" id="PS50990"/>
    </source>
</evidence>
<dbReference type="InterPro" id="IPR036640">
    <property type="entry name" value="ABC1_TM_sf"/>
</dbReference>
<accession>A0A4Y5Z6B4</accession>
<dbReference type="GO" id="GO:0140359">
    <property type="term" value="F:ABC-type transporter activity"/>
    <property type="evidence" value="ECO:0007669"/>
    <property type="project" value="InterPro"/>
</dbReference>
<evidence type="ECO:0000256" key="5">
    <source>
        <dbReference type="ARBA" id="ARBA00022741"/>
    </source>
</evidence>
<dbReference type="PROSITE" id="PS50893">
    <property type="entry name" value="ABC_TRANSPORTER_2"/>
    <property type="match status" value="1"/>
</dbReference>
<comment type="subcellular location">
    <subcellularLocation>
        <location evidence="1">Cell membrane</location>
        <topology evidence="1">Multi-pass membrane protein</topology>
    </subcellularLocation>
</comment>
<dbReference type="OrthoDB" id="6828292at2"/>
<evidence type="ECO:0000256" key="4">
    <source>
        <dbReference type="ARBA" id="ARBA00022692"/>
    </source>
</evidence>
<dbReference type="SMART" id="SM00382">
    <property type="entry name" value="AAA"/>
    <property type="match status" value="1"/>
</dbReference>
<dbReference type="InterPro" id="IPR039421">
    <property type="entry name" value="Type_1_exporter"/>
</dbReference>
<feature type="transmembrane region" description="Helical" evidence="9">
    <location>
        <begin position="306"/>
        <end position="323"/>
    </location>
</feature>
<evidence type="ECO:0000313" key="14">
    <source>
        <dbReference type="Proteomes" id="UP000316093"/>
    </source>
</evidence>
<keyword evidence="14" id="KW-1185">Reference proteome</keyword>
<dbReference type="Pfam" id="PF00664">
    <property type="entry name" value="ABC_membrane"/>
    <property type="match status" value="1"/>
</dbReference>
<feature type="domain" description="ABC transmembrane type-1" evidence="11">
    <location>
        <begin position="170"/>
        <end position="449"/>
    </location>
</feature>
<dbReference type="Gene3D" id="3.90.70.10">
    <property type="entry name" value="Cysteine proteinases"/>
    <property type="match status" value="1"/>
</dbReference>
<evidence type="ECO:0000256" key="8">
    <source>
        <dbReference type="ARBA" id="ARBA00023136"/>
    </source>
</evidence>
<evidence type="ECO:0000256" key="1">
    <source>
        <dbReference type="ARBA" id="ARBA00004651"/>
    </source>
</evidence>
<keyword evidence="2" id="KW-0813">Transport</keyword>
<evidence type="ECO:0000256" key="2">
    <source>
        <dbReference type="ARBA" id="ARBA00022448"/>
    </source>
</evidence>
<dbReference type="GO" id="GO:0016887">
    <property type="term" value="F:ATP hydrolysis activity"/>
    <property type="evidence" value="ECO:0007669"/>
    <property type="project" value="InterPro"/>
</dbReference>
<dbReference type="InterPro" id="IPR017871">
    <property type="entry name" value="ABC_transporter-like_CS"/>
</dbReference>
<dbReference type="GO" id="GO:0008233">
    <property type="term" value="F:peptidase activity"/>
    <property type="evidence" value="ECO:0007669"/>
    <property type="project" value="InterPro"/>
</dbReference>
<evidence type="ECO:0000259" key="11">
    <source>
        <dbReference type="PROSITE" id="PS50929"/>
    </source>
</evidence>
<dbReference type="EMBL" id="CP041046">
    <property type="protein sequence ID" value="QDE40694.1"/>
    <property type="molecule type" value="Genomic_DNA"/>
</dbReference>
<dbReference type="SUPFAM" id="SSF90123">
    <property type="entry name" value="ABC transporter transmembrane region"/>
    <property type="match status" value="1"/>
</dbReference>
<dbReference type="CDD" id="cd18567">
    <property type="entry name" value="ABC_6TM_CvaB_RaxB_like"/>
    <property type="match status" value="1"/>
</dbReference>
<dbReference type="PANTHER" id="PTHR24221">
    <property type="entry name" value="ATP-BINDING CASSETTE SUB-FAMILY B"/>
    <property type="match status" value="1"/>
</dbReference>
<dbReference type="GO" id="GO:0005524">
    <property type="term" value="F:ATP binding"/>
    <property type="evidence" value="ECO:0007669"/>
    <property type="project" value="UniProtKB-KW"/>
</dbReference>
<dbReference type="RefSeq" id="WP_139984619.1">
    <property type="nucleotide sequence ID" value="NZ_CP041046.1"/>
</dbReference>
<dbReference type="GO" id="GO:0006508">
    <property type="term" value="P:proteolysis"/>
    <property type="evidence" value="ECO:0007669"/>
    <property type="project" value="InterPro"/>
</dbReference>
<sequence length="703" mass="76340">MKARFRSGRRRLPMVFQAEATECGMSCLAMVAGYYGQGTDLVGMRVRFRMPSQGVSLQRMVEIARDLGLSAEAVRLELDDLRDVPTPAILHWRMSHYVVLKSIKRGVATIHDPSVGIRKVPLSVVSDGFTGIALLLEPGATFVRRSTPPRMSICAMLASVNGLGRALGQVAVLAVLLELATIVAPLFIQIVTDNVVQKGDYALLGVVGAAFVALRLFQSVVAAIRSWAVVRLSANLGWLWSTNTFAHLMTLPEDFFQRRKLGEVLSRFGSISQIQQTVTSRFVETILDGIMAVATTVVMYRYEPTLASLTLLVVMAYAVLRYASYGMFREAGLSQLAADAHQQSALLESLRGARAVRLHNMAIVQAMRFATMASESMRKFVTVQRLGIGSTLVGSLLLGAQSIGTLWIGAKYVLDGSLTVGMLVAFVGYSSQFTQRCTSAVDYLSNLRMLRMHTERLGDIVLATPEADMDGAGILLGDALGIELVNVSFRYSEDEPWIIKDCNLKIDPGESVAIVGASGSGKTTLMKIMLGLLEPQSGEVLVNGSCLARVGKKAFRDRLGVVMEDDELFSGTLAQNISFFDPAATIPTIQVAAVRAAIHEDIRRMPLGYDTLVGDMGNTLSGGQRQRILLARALYRQPSMLLLDEATSRLDATNESLVSAVIRKLNITRVLIAHRRETIDSADRQIHVATGGVVSSVNAEPVT</sequence>
<dbReference type="InterPro" id="IPR011527">
    <property type="entry name" value="ABC1_TM_dom"/>
</dbReference>
<name>A0A4Y5Z6B4_9GAMM</name>
<dbReference type="Proteomes" id="UP000316093">
    <property type="component" value="Chromosome"/>
</dbReference>
<dbReference type="Gene3D" id="3.40.50.300">
    <property type="entry name" value="P-loop containing nucleotide triphosphate hydrolases"/>
    <property type="match status" value="1"/>
</dbReference>
<dbReference type="Gene3D" id="1.20.1560.10">
    <property type="entry name" value="ABC transporter type 1, transmembrane domain"/>
    <property type="match status" value="1"/>
</dbReference>
<dbReference type="GO" id="GO:0034040">
    <property type="term" value="F:ATPase-coupled lipid transmembrane transporter activity"/>
    <property type="evidence" value="ECO:0007669"/>
    <property type="project" value="TreeGrafter"/>
</dbReference>
<evidence type="ECO:0000259" key="10">
    <source>
        <dbReference type="PROSITE" id="PS50893"/>
    </source>
</evidence>
<dbReference type="FunFam" id="3.40.50.300:FF:000299">
    <property type="entry name" value="ABC transporter ATP-binding protein/permease"/>
    <property type="match status" value="1"/>
</dbReference>
<dbReference type="AlphaFoldDB" id="A0A4Y5Z6B4"/>
<evidence type="ECO:0000256" key="7">
    <source>
        <dbReference type="ARBA" id="ARBA00022989"/>
    </source>
</evidence>
<keyword evidence="4 9" id="KW-0812">Transmembrane</keyword>
<feature type="transmembrane region" description="Helical" evidence="9">
    <location>
        <begin position="386"/>
        <end position="406"/>
    </location>
</feature>
<feature type="transmembrane region" description="Helical" evidence="9">
    <location>
        <begin position="202"/>
        <end position="224"/>
    </location>
</feature>
<dbReference type="PROSITE" id="PS50990">
    <property type="entry name" value="PEPTIDASE_C39"/>
    <property type="match status" value="1"/>
</dbReference>
<dbReference type="InterPro" id="IPR027417">
    <property type="entry name" value="P-loop_NTPase"/>
</dbReference>
<keyword evidence="6" id="KW-0067">ATP-binding</keyword>
<dbReference type="SUPFAM" id="SSF52540">
    <property type="entry name" value="P-loop containing nucleoside triphosphate hydrolases"/>
    <property type="match status" value="1"/>
</dbReference>
<feature type="domain" description="Peptidase C39" evidence="12">
    <location>
        <begin position="17"/>
        <end position="136"/>
    </location>
</feature>
<proteinExistence type="predicted"/>
<evidence type="ECO:0000256" key="6">
    <source>
        <dbReference type="ARBA" id="ARBA00022840"/>
    </source>
</evidence>
<evidence type="ECO:0000256" key="9">
    <source>
        <dbReference type="SAM" id="Phobius"/>
    </source>
</evidence>
<feature type="domain" description="ABC transporter" evidence="10">
    <location>
        <begin position="482"/>
        <end position="703"/>
    </location>
</feature>
<dbReference type="InterPro" id="IPR003439">
    <property type="entry name" value="ABC_transporter-like_ATP-bd"/>
</dbReference>
<evidence type="ECO:0000313" key="13">
    <source>
        <dbReference type="EMBL" id="QDE40694.1"/>
    </source>
</evidence>
<gene>
    <name evidence="13" type="ORF">FIV34_16510</name>
</gene>
<feature type="transmembrane region" description="Helical" evidence="9">
    <location>
        <begin position="166"/>
        <end position="190"/>
    </location>
</feature>
<dbReference type="PROSITE" id="PS50929">
    <property type="entry name" value="ABC_TM1F"/>
    <property type="match status" value="1"/>
</dbReference>
<dbReference type="PANTHER" id="PTHR24221:SF606">
    <property type="entry name" value="COLICIN V SECRETION-PROCESSING ATP-BINDING PROTEIN"/>
    <property type="match status" value="1"/>
</dbReference>
<dbReference type="InterPro" id="IPR005074">
    <property type="entry name" value="Peptidase_C39"/>
</dbReference>
<protein>
    <submittedName>
        <fullName evidence="13">Peptidase domain-containing ABC transporter</fullName>
    </submittedName>
</protein>
<evidence type="ECO:0000256" key="3">
    <source>
        <dbReference type="ARBA" id="ARBA00022475"/>
    </source>
</evidence>
<keyword evidence="7 9" id="KW-1133">Transmembrane helix</keyword>
<keyword evidence="8 9" id="KW-0472">Membrane</keyword>
<dbReference type="Pfam" id="PF00005">
    <property type="entry name" value="ABC_tran"/>
    <property type="match status" value="1"/>
</dbReference>
<reference evidence="13 14" key="1">
    <citation type="submission" date="2019-06" db="EMBL/GenBank/DDBJ databases">
        <title>A complete genome sequence for Luteibacter pinisoli MAH-14.</title>
        <authorList>
            <person name="Baltrus D.A."/>
        </authorList>
    </citation>
    <scope>NUCLEOTIDE SEQUENCE [LARGE SCALE GENOMIC DNA]</scope>
    <source>
        <strain evidence="13 14">MAH-14</strain>
    </source>
</reference>
<dbReference type="KEGG" id="lpy:FIV34_16510"/>
<dbReference type="PROSITE" id="PS00211">
    <property type="entry name" value="ABC_TRANSPORTER_1"/>
    <property type="match status" value="1"/>
</dbReference>
<dbReference type="GO" id="GO:0005886">
    <property type="term" value="C:plasma membrane"/>
    <property type="evidence" value="ECO:0007669"/>
    <property type="project" value="UniProtKB-SubCell"/>
</dbReference>
<dbReference type="InterPro" id="IPR003593">
    <property type="entry name" value="AAA+_ATPase"/>
</dbReference>
<keyword evidence="3" id="KW-1003">Cell membrane</keyword>
<dbReference type="Pfam" id="PF03412">
    <property type="entry name" value="Peptidase_C39"/>
    <property type="match status" value="1"/>
</dbReference>
<organism evidence="13 14">
    <name type="scientific">Luteibacter pinisoli</name>
    <dbReference type="NCBI Taxonomy" id="2589080"/>
    <lineage>
        <taxon>Bacteria</taxon>
        <taxon>Pseudomonadati</taxon>
        <taxon>Pseudomonadota</taxon>
        <taxon>Gammaproteobacteria</taxon>
        <taxon>Lysobacterales</taxon>
        <taxon>Rhodanobacteraceae</taxon>
        <taxon>Luteibacter</taxon>
    </lineage>
</organism>
<keyword evidence="5" id="KW-0547">Nucleotide-binding</keyword>